<dbReference type="SUPFAM" id="SSF55008">
    <property type="entry name" value="HMA, heavy metal-associated domain"/>
    <property type="match status" value="1"/>
</dbReference>
<evidence type="ECO:0000313" key="4">
    <source>
        <dbReference type="Proteomes" id="UP001295463"/>
    </source>
</evidence>
<dbReference type="CDD" id="cd00371">
    <property type="entry name" value="HMA"/>
    <property type="match status" value="1"/>
</dbReference>
<feature type="signal peptide" evidence="1">
    <location>
        <begin position="1"/>
        <end position="31"/>
    </location>
</feature>
<accession>A0ABN8HHE7</accession>
<name>A0ABN8HHE7_9BACT</name>
<keyword evidence="4" id="KW-1185">Reference proteome</keyword>
<dbReference type="Pfam" id="PF00403">
    <property type="entry name" value="HMA"/>
    <property type="match status" value="1"/>
</dbReference>
<evidence type="ECO:0000313" key="3">
    <source>
        <dbReference type="EMBL" id="CAH2030389.1"/>
    </source>
</evidence>
<dbReference type="Proteomes" id="UP001295463">
    <property type="component" value="Chromosome"/>
</dbReference>
<dbReference type="PROSITE" id="PS50846">
    <property type="entry name" value="HMA_2"/>
    <property type="match status" value="1"/>
</dbReference>
<dbReference type="RefSeq" id="WP_305731326.1">
    <property type="nucleotide sequence ID" value="NZ_OW150024.1"/>
</dbReference>
<feature type="chain" id="PRO_5045944616" evidence="1">
    <location>
        <begin position="32"/>
        <end position="142"/>
    </location>
</feature>
<dbReference type="InterPro" id="IPR006121">
    <property type="entry name" value="HMA_dom"/>
</dbReference>
<organism evidence="3 4">
    <name type="scientific">Trichlorobacter ammonificans</name>
    <dbReference type="NCBI Taxonomy" id="2916410"/>
    <lineage>
        <taxon>Bacteria</taxon>
        <taxon>Pseudomonadati</taxon>
        <taxon>Thermodesulfobacteriota</taxon>
        <taxon>Desulfuromonadia</taxon>
        <taxon>Geobacterales</taxon>
        <taxon>Geobacteraceae</taxon>
        <taxon>Trichlorobacter</taxon>
    </lineage>
</organism>
<dbReference type="InterPro" id="IPR036163">
    <property type="entry name" value="HMA_dom_sf"/>
</dbReference>
<evidence type="ECO:0000259" key="2">
    <source>
        <dbReference type="PROSITE" id="PS50846"/>
    </source>
</evidence>
<evidence type="ECO:0000256" key="1">
    <source>
        <dbReference type="SAM" id="SignalP"/>
    </source>
</evidence>
<reference evidence="3 4" key="1">
    <citation type="submission" date="2022-03" db="EMBL/GenBank/DDBJ databases">
        <authorList>
            <person name="Koch H."/>
        </authorList>
    </citation>
    <scope>NUCLEOTIDE SEQUENCE [LARGE SCALE GENOMIC DNA]</scope>
    <source>
        <strain evidence="3 4">G1</strain>
    </source>
</reference>
<proteinExistence type="predicted"/>
<gene>
    <name evidence="3" type="ORF">GEAMG1_0572</name>
</gene>
<dbReference type="Gene3D" id="3.30.70.100">
    <property type="match status" value="1"/>
</dbReference>
<sequence>MNSNKLITAMIACAVVAWLIYLSFHVTTASAASAVAVLKTSGMTCGSCSEKITGALKAVKGVTHTEVDLGGGYVIVGFDAADTTPQHLAERVSKTGYGSTVQQVLTPEQFRQMTGRDIGRMARAGGGCGCCSGGGPAAQQQQ</sequence>
<feature type="domain" description="HMA" evidence="2">
    <location>
        <begin position="34"/>
        <end position="100"/>
    </location>
</feature>
<protein>
    <submittedName>
        <fullName evidence="3">Copper chaperone</fullName>
    </submittedName>
</protein>
<dbReference type="EMBL" id="OW150024">
    <property type="protein sequence ID" value="CAH2030389.1"/>
    <property type="molecule type" value="Genomic_DNA"/>
</dbReference>
<keyword evidence="1" id="KW-0732">Signal</keyword>